<dbReference type="PANTHER" id="PTHR12149">
    <property type="entry name" value="FRUCTOSAMINE 3 KINASE-RELATED PROTEIN"/>
    <property type="match status" value="1"/>
</dbReference>
<dbReference type="SUPFAM" id="SSF56112">
    <property type="entry name" value="Protein kinase-like (PK-like)"/>
    <property type="match status" value="1"/>
</dbReference>
<accession>A0A439D2H7</accession>
<dbReference type="SUPFAM" id="SSF52540">
    <property type="entry name" value="P-loop containing nucleoside triphosphate hydrolases"/>
    <property type="match status" value="1"/>
</dbReference>
<keyword evidence="4" id="KW-1185">Reference proteome</keyword>
<name>A0A439D2H7_9PEZI</name>
<proteinExistence type="predicted"/>
<gene>
    <name evidence="3" type="ORF">EKO27_g6519</name>
</gene>
<comment type="catalytic activity">
    <reaction evidence="2">
        <text>N(6)-D-ribulosyl-L-lysyl-[protein] + ATP = N(6)-(3-O-phospho-D-ribulosyl)-L-lysyl-[protein] + ADP + H(+)</text>
        <dbReference type="Rhea" id="RHEA:48432"/>
        <dbReference type="Rhea" id="RHEA-COMP:12103"/>
        <dbReference type="Rhea" id="RHEA-COMP:12104"/>
        <dbReference type="ChEBI" id="CHEBI:15378"/>
        <dbReference type="ChEBI" id="CHEBI:30616"/>
        <dbReference type="ChEBI" id="CHEBI:90418"/>
        <dbReference type="ChEBI" id="CHEBI:90420"/>
        <dbReference type="ChEBI" id="CHEBI:456216"/>
        <dbReference type="EC" id="2.7.1.172"/>
    </reaction>
    <physiologicalReaction direction="left-to-right" evidence="2">
        <dbReference type="Rhea" id="RHEA:48433"/>
    </physiologicalReaction>
</comment>
<dbReference type="InterPro" id="IPR016477">
    <property type="entry name" value="Fructo-/Ketosamine-3-kinase"/>
</dbReference>
<evidence type="ECO:0000256" key="1">
    <source>
        <dbReference type="ARBA" id="ARBA00011961"/>
    </source>
</evidence>
<dbReference type="AlphaFoldDB" id="A0A439D2H7"/>
<sequence length="580" mass="63892">MFSGVDSAIVEALNLDPNKTKITSHGGSGFASTFKLSSTVDGKEINYFVKTGTGEDAALMFQGEHESLNTIYKIVPGFCPRSYAHGAFKDTQNKHFMATDFLDLNSSTPGGSGKTLAQKLARLHTTPAPNPEGFDKPMYGFPVTTCCGSSPQKNSWKASWADFYANNRLRAILDDGIRNNGADAELSKAVEKTTDVIVPRLLGDGHLKGVQPVVVHGDLWSGNHGRGRIAGKGGVEEVVFDPSCVYGHSEFELGIMKMFGGFGSNFWKEYESLVPKAQPKEEWEDRIALYEFLNVKNAVNVHEAIVVGISGASSSGKTTLARLLRDVFPHTFILHEDDFYRPENELPSKDGLLDWDCAEAINFEDMARALEHIYSEGTFPPFVDSIEDKNTVGKCTVPEPAISAAKSRIEAWLAPGQPGHAIFSSSSSPSSPNIRLCILDGFLLFGPGPPLRRITDELLDIKFFLTVSRQKATARREARDGYVTLEGFWTDPPGYVDKIVWPNYAESHAWLFEDGDVEKGLRGDVLREKDISAFSEVIGSDSKSVGEENGKRLDVDMEVIFEWAVETLMRKLEEITRKPS</sequence>
<dbReference type="FunFam" id="3.90.1200.10:FF:000018">
    <property type="entry name" value="Fructosamine-3-kinase, putative"/>
    <property type="match status" value="1"/>
</dbReference>
<dbReference type="EC" id="2.7.1.172" evidence="1"/>
<dbReference type="InterPro" id="IPR027417">
    <property type="entry name" value="P-loop_NTPase"/>
</dbReference>
<dbReference type="EMBL" id="RYZI01000192">
    <property type="protein sequence ID" value="RWA08596.1"/>
    <property type="molecule type" value="Genomic_DNA"/>
</dbReference>
<dbReference type="Gene3D" id="3.40.50.300">
    <property type="entry name" value="P-loop containing nucleotide triphosphate hydrolases"/>
    <property type="match status" value="1"/>
</dbReference>
<dbReference type="Pfam" id="PF03881">
    <property type="entry name" value="Fructosamin_kin"/>
    <property type="match status" value="1"/>
</dbReference>
<dbReference type="Proteomes" id="UP000286045">
    <property type="component" value="Unassembled WGS sequence"/>
</dbReference>
<organism evidence="3 4">
    <name type="scientific">Xylaria grammica</name>
    <dbReference type="NCBI Taxonomy" id="363999"/>
    <lineage>
        <taxon>Eukaryota</taxon>
        <taxon>Fungi</taxon>
        <taxon>Dikarya</taxon>
        <taxon>Ascomycota</taxon>
        <taxon>Pezizomycotina</taxon>
        <taxon>Sordariomycetes</taxon>
        <taxon>Xylariomycetidae</taxon>
        <taxon>Xylariales</taxon>
        <taxon>Xylariaceae</taxon>
        <taxon>Xylaria</taxon>
    </lineage>
</organism>
<dbReference type="Gene3D" id="1.20.1270.240">
    <property type="match status" value="1"/>
</dbReference>
<evidence type="ECO:0000313" key="4">
    <source>
        <dbReference type="Proteomes" id="UP000286045"/>
    </source>
</evidence>
<dbReference type="Gene3D" id="1.10.510.10">
    <property type="entry name" value="Transferase(Phosphotransferase) domain 1"/>
    <property type="match status" value="1"/>
</dbReference>
<reference evidence="3 4" key="1">
    <citation type="submission" date="2018-12" db="EMBL/GenBank/DDBJ databases">
        <title>Draft genome sequence of Xylaria grammica IHI A82.</title>
        <authorList>
            <person name="Buettner E."/>
            <person name="Kellner H."/>
        </authorList>
    </citation>
    <scope>NUCLEOTIDE SEQUENCE [LARGE SCALE GENOMIC DNA]</scope>
    <source>
        <strain evidence="3 4">IHI A82</strain>
    </source>
</reference>
<evidence type="ECO:0000313" key="3">
    <source>
        <dbReference type="EMBL" id="RWA08596.1"/>
    </source>
</evidence>
<dbReference type="CDD" id="cd02024">
    <property type="entry name" value="NRK1"/>
    <property type="match status" value="1"/>
</dbReference>
<dbReference type="PANTHER" id="PTHR12149:SF8">
    <property type="entry name" value="PROTEIN-RIBULOSAMINE 3-KINASE"/>
    <property type="match status" value="1"/>
</dbReference>
<dbReference type="PRINTS" id="PR00988">
    <property type="entry name" value="URIDINKINASE"/>
</dbReference>
<dbReference type="STRING" id="363999.A0A439D2H7"/>
<comment type="caution">
    <text evidence="3">The sequence shown here is derived from an EMBL/GenBank/DDBJ whole genome shotgun (WGS) entry which is preliminary data.</text>
</comment>
<evidence type="ECO:0000256" key="2">
    <source>
        <dbReference type="ARBA" id="ARBA00048655"/>
    </source>
</evidence>
<protein>
    <recommendedName>
        <fullName evidence="1">protein-ribulosamine 3-kinase</fullName>
        <ecNumber evidence="1">2.7.1.172</ecNumber>
    </recommendedName>
</protein>
<dbReference type="InterPro" id="IPR011009">
    <property type="entry name" value="Kinase-like_dom_sf"/>
</dbReference>
<dbReference type="GO" id="GO:0102193">
    <property type="term" value="F:protein-ribulosamine 3-kinase activity"/>
    <property type="evidence" value="ECO:0007669"/>
    <property type="project" value="UniProtKB-EC"/>
</dbReference>